<dbReference type="EMBL" id="JABSTQ010009156">
    <property type="protein sequence ID" value="KAG0432401.1"/>
    <property type="molecule type" value="Genomic_DNA"/>
</dbReference>
<gene>
    <name evidence="1" type="ORF">HPB47_020865</name>
</gene>
<accession>A0AC60QHG3</accession>
<name>A0AC60QHG3_IXOPE</name>
<sequence>MDEQRRGHAKPLQLRVDQFLPRSSLSLLHPDIEQRNKKRLERTKEYADQHRGAWRRFSGGDQVMVKGPRADQRTPNRLEPYSDIETDTATTDNDDHDPTQAENGARTPRASDPYPSLLSAVTVGSNAPPPDNGASRPEAPPASPLLPRRTTRISQPSERYKPYTPRTF</sequence>
<reference evidence="1 2" key="1">
    <citation type="journal article" date="2020" name="Cell">
        <title>Large-Scale Comparative Analyses of Tick Genomes Elucidate Their Genetic Diversity and Vector Capacities.</title>
        <authorList>
            <consortium name="Tick Genome and Microbiome Consortium (TIGMIC)"/>
            <person name="Jia N."/>
            <person name="Wang J."/>
            <person name="Shi W."/>
            <person name="Du L."/>
            <person name="Sun Y."/>
            <person name="Zhan W."/>
            <person name="Jiang J.F."/>
            <person name="Wang Q."/>
            <person name="Zhang B."/>
            <person name="Ji P."/>
            <person name="Bell-Sakyi L."/>
            <person name="Cui X.M."/>
            <person name="Yuan T.T."/>
            <person name="Jiang B.G."/>
            <person name="Yang W.F."/>
            <person name="Lam T.T."/>
            <person name="Chang Q.C."/>
            <person name="Ding S.J."/>
            <person name="Wang X.J."/>
            <person name="Zhu J.G."/>
            <person name="Ruan X.D."/>
            <person name="Zhao L."/>
            <person name="Wei J.T."/>
            <person name="Ye R.Z."/>
            <person name="Que T.C."/>
            <person name="Du C.H."/>
            <person name="Zhou Y.H."/>
            <person name="Cheng J.X."/>
            <person name="Dai P.F."/>
            <person name="Guo W.B."/>
            <person name="Han X.H."/>
            <person name="Huang E.J."/>
            <person name="Li L.F."/>
            <person name="Wei W."/>
            <person name="Gao Y.C."/>
            <person name="Liu J.Z."/>
            <person name="Shao H.Z."/>
            <person name="Wang X."/>
            <person name="Wang C.C."/>
            <person name="Yang T.C."/>
            <person name="Huo Q.B."/>
            <person name="Li W."/>
            <person name="Chen H.Y."/>
            <person name="Chen S.E."/>
            <person name="Zhou L.G."/>
            <person name="Ni X.B."/>
            <person name="Tian J.H."/>
            <person name="Sheng Y."/>
            <person name="Liu T."/>
            <person name="Pan Y.S."/>
            <person name="Xia L.Y."/>
            <person name="Li J."/>
            <person name="Zhao F."/>
            <person name="Cao W.C."/>
        </authorList>
    </citation>
    <scope>NUCLEOTIDE SEQUENCE [LARGE SCALE GENOMIC DNA]</scope>
    <source>
        <strain evidence="1">Iper-2018</strain>
    </source>
</reference>
<keyword evidence="2" id="KW-1185">Reference proteome</keyword>
<evidence type="ECO:0000313" key="2">
    <source>
        <dbReference type="Proteomes" id="UP000805193"/>
    </source>
</evidence>
<organism evidence="1 2">
    <name type="scientific">Ixodes persulcatus</name>
    <name type="common">Taiga tick</name>
    <dbReference type="NCBI Taxonomy" id="34615"/>
    <lineage>
        <taxon>Eukaryota</taxon>
        <taxon>Metazoa</taxon>
        <taxon>Ecdysozoa</taxon>
        <taxon>Arthropoda</taxon>
        <taxon>Chelicerata</taxon>
        <taxon>Arachnida</taxon>
        <taxon>Acari</taxon>
        <taxon>Parasitiformes</taxon>
        <taxon>Ixodida</taxon>
        <taxon>Ixodoidea</taxon>
        <taxon>Ixodidae</taxon>
        <taxon>Ixodinae</taxon>
        <taxon>Ixodes</taxon>
    </lineage>
</organism>
<protein>
    <submittedName>
        <fullName evidence="1">Uncharacterized protein</fullName>
    </submittedName>
</protein>
<evidence type="ECO:0000313" key="1">
    <source>
        <dbReference type="EMBL" id="KAG0432401.1"/>
    </source>
</evidence>
<comment type="caution">
    <text evidence="1">The sequence shown here is derived from an EMBL/GenBank/DDBJ whole genome shotgun (WGS) entry which is preliminary data.</text>
</comment>
<dbReference type="Proteomes" id="UP000805193">
    <property type="component" value="Unassembled WGS sequence"/>
</dbReference>
<proteinExistence type="predicted"/>